<dbReference type="Gene3D" id="1.25.10.10">
    <property type="entry name" value="Leucine-rich Repeat Variant"/>
    <property type="match status" value="2"/>
</dbReference>
<feature type="compositionally biased region" description="Basic and acidic residues" evidence="2">
    <location>
        <begin position="86"/>
        <end position="107"/>
    </location>
</feature>
<evidence type="ECO:0000256" key="2">
    <source>
        <dbReference type="SAM" id="MobiDB-lite"/>
    </source>
</evidence>
<dbReference type="InterPro" id="IPR039874">
    <property type="entry name" value="WAPL"/>
</dbReference>
<dbReference type="OrthoDB" id="78088at2759"/>
<feature type="domain" description="Wings apart-like protein C-terminal" evidence="3">
    <location>
        <begin position="375"/>
        <end position="718"/>
    </location>
</feature>
<dbReference type="Pfam" id="PF07814">
    <property type="entry name" value="WAPL"/>
    <property type="match status" value="1"/>
</dbReference>
<name>A0A1J7J9B7_9PEZI</name>
<evidence type="ECO:0000256" key="1">
    <source>
        <dbReference type="ARBA" id="ARBA00006854"/>
    </source>
</evidence>
<dbReference type="PANTHER" id="PTHR22100">
    <property type="entry name" value="WINGS APART-LIKE PROTEIN HOMOLOG"/>
    <property type="match status" value="1"/>
</dbReference>
<comment type="similarity">
    <text evidence="1">Belongs to the WAPL family.</text>
</comment>
<dbReference type="EMBL" id="KV875097">
    <property type="protein sequence ID" value="OIW29873.1"/>
    <property type="molecule type" value="Genomic_DNA"/>
</dbReference>
<dbReference type="InterPro" id="IPR022771">
    <property type="entry name" value="WAPL_C"/>
</dbReference>
<evidence type="ECO:0000313" key="5">
    <source>
        <dbReference type="Proteomes" id="UP000182658"/>
    </source>
</evidence>
<dbReference type="InParanoid" id="A0A1J7J9B7"/>
<protein>
    <recommendedName>
        <fullName evidence="3">Wings apart-like protein C-terminal domain-containing protein</fullName>
    </recommendedName>
</protein>
<keyword evidence="5" id="KW-1185">Reference proteome</keyword>
<sequence>MMATRTDFGFPPKKRITTYGRAARRYGATTSSPGLPKEESSPATAKPQTPAAQASSEASTQSSSQQASTQEPRRKASRQPVSGATLERRSPPSDKKAKTTHAEESAPRAKKRKFGTTPLPDTAGAPDIYSPPSSPPLPASPKRNTRPNVFKLPSARLASVREGASTDLSINNVDNPGTPFSSKMSKNLRELSIDNATSEEVRSIPFRLTQKKKSPRSSGPAKKIAEPTARRAREIKPAIPTRRGKRLIDALAAQVEDSSEEEQMLSQETPLTTRSISPAMVLDSSPPPSQTEQPKARAFHRQVSMTRKSGPKFTYSQQRTMLAEESLMDIASFADDEESQRKPAFLGLGDMRTTSNLSAFSFVDDEDDTANTGAVRSLHELRQAGANSRFSDEMDDILDRIGSPSAKPSSLRRGALLELAQKMKEADFRRQFRNHSSNGGLFKGLAEEADLFAGYAIVSILATLLATSLSQHLILQIQSEGISHLLQLLLDESSDISVIAKDRKQNVSRNAQGTLSTIKNSILKLPIWELASPTLLSPRTLALKALDLLMRHLTGSASEAELFSSALTDRLFGIVSDYANPSCWDFPAQHQSLDFYLALHLLEHHSVSAMQSSIGARWATEYLPTVAGVLGVALQRPVDKFDDLETSTLKLTLNMTNNNHETPGMFVSKGLLRDLAEAACRTFDVVNKSIMDDAFLSKVYDSLILMLGVKINFCEHYAPAAQDLMDAGDGETSPLNRLIRVFLEYHAVHADADSMEKTQLNVAFGYLAILLGHLCLHRPIRERFMSIYGKRNLEPLLESIRIFITLHRVTVAAMEGQPTSRPDANAADRLQSLVDQLES</sequence>
<feature type="compositionally biased region" description="Low complexity" evidence="2">
    <location>
        <begin position="41"/>
        <end position="70"/>
    </location>
</feature>
<accession>A0A1J7J9B7</accession>
<feature type="region of interest" description="Disordered" evidence="2">
    <location>
        <begin position="1"/>
        <end position="229"/>
    </location>
</feature>
<gene>
    <name evidence="4" type="ORF">CONLIGDRAFT_616111</name>
</gene>
<organism evidence="4 5">
    <name type="scientific">Coniochaeta ligniaria NRRL 30616</name>
    <dbReference type="NCBI Taxonomy" id="1408157"/>
    <lineage>
        <taxon>Eukaryota</taxon>
        <taxon>Fungi</taxon>
        <taxon>Dikarya</taxon>
        <taxon>Ascomycota</taxon>
        <taxon>Pezizomycotina</taxon>
        <taxon>Sordariomycetes</taxon>
        <taxon>Sordariomycetidae</taxon>
        <taxon>Coniochaetales</taxon>
        <taxon>Coniochaetaceae</taxon>
        <taxon>Coniochaeta</taxon>
    </lineage>
</organism>
<dbReference type="Proteomes" id="UP000182658">
    <property type="component" value="Unassembled WGS sequence"/>
</dbReference>
<dbReference type="InterPro" id="IPR011989">
    <property type="entry name" value="ARM-like"/>
</dbReference>
<dbReference type="PANTHER" id="PTHR22100:SF13">
    <property type="entry name" value="WINGS APART-LIKE PROTEIN HOMOLOG"/>
    <property type="match status" value="1"/>
</dbReference>
<proteinExistence type="inferred from homology"/>
<evidence type="ECO:0000313" key="4">
    <source>
        <dbReference type="EMBL" id="OIW29873.1"/>
    </source>
</evidence>
<dbReference type="AlphaFoldDB" id="A0A1J7J9B7"/>
<feature type="compositionally biased region" description="Polar residues" evidence="2">
    <location>
        <begin position="166"/>
        <end position="185"/>
    </location>
</feature>
<evidence type="ECO:0000259" key="3">
    <source>
        <dbReference type="Pfam" id="PF07814"/>
    </source>
</evidence>
<dbReference type="STRING" id="1408157.A0A1J7J9B7"/>
<reference evidence="4 5" key="1">
    <citation type="submission" date="2016-10" db="EMBL/GenBank/DDBJ databases">
        <title>Draft genome sequence of Coniochaeta ligniaria NRRL30616, a lignocellulolytic fungus for bioabatement of inhibitors in plant biomass hydrolysates.</title>
        <authorList>
            <consortium name="DOE Joint Genome Institute"/>
            <person name="Jimenez D.J."/>
            <person name="Hector R.E."/>
            <person name="Riley R."/>
            <person name="Sun H."/>
            <person name="Grigoriev I.V."/>
            <person name="Van Elsas J.D."/>
            <person name="Nichols N.N."/>
        </authorList>
    </citation>
    <scope>NUCLEOTIDE SEQUENCE [LARGE SCALE GENOMIC DNA]</scope>
    <source>
        <strain evidence="4 5">NRRL 30616</strain>
    </source>
</reference>